<dbReference type="Gene3D" id="3.90.1280.10">
    <property type="entry name" value="HSP33 redox switch-like"/>
    <property type="match status" value="1"/>
</dbReference>
<dbReference type="InterPro" id="IPR023212">
    <property type="entry name" value="Hsp33_helix_hairpin_bin_dom_sf"/>
</dbReference>
<comment type="caution">
    <text evidence="6">The sequence shown here is derived from an EMBL/GenBank/DDBJ whole genome shotgun (WGS) entry which is preliminary data.</text>
</comment>
<evidence type="ECO:0000256" key="5">
    <source>
        <dbReference type="ARBA" id="ARBA00023284"/>
    </source>
</evidence>
<dbReference type="GO" id="GO:0044183">
    <property type="term" value="F:protein folding chaperone"/>
    <property type="evidence" value="ECO:0007669"/>
    <property type="project" value="TreeGrafter"/>
</dbReference>
<dbReference type="Proteomes" id="UP000321523">
    <property type="component" value="Unassembled WGS sequence"/>
</dbReference>
<dbReference type="Gene3D" id="1.10.287.480">
    <property type="entry name" value="helix hairpin bin"/>
    <property type="match status" value="1"/>
</dbReference>
<dbReference type="PIRSF" id="PIRSF005261">
    <property type="entry name" value="Heat_shock_Hsp33"/>
    <property type="match status" value="1"/>
</dbReference>
<dbReference type="Pfam" id="PF01430">
    <property type="entry name" value="HSP33"/>
    <property type="match status" value="1"/>
</dbReference>
<keyword evidence="7" id="KW-1185">Reference proteome</keyword>
<evidence type="ECO:0000256" key="1">
    <source>
        <dbReference type="ARBA" id="ARBA00022490"/>
    </source>
</evidence>
<proteinExistence type="predicted"/>
<keyword evidence="3" id="KW-1015">Disulfide bond</keyword>
<dbReference type="NCBIfam" id="NF002386">
    <property type="entry name" value="PRK01402.1"/>
    <property type="match status" value="1"/>
</dbReference>
<sequence>MSFPGSSVNPIENPRNDDIVQPFQIDASDLRGRLVRVGPVLDEILSKHAYPEPVARLLGETITLAITLAGALKYEGIFTLQTKGDGPISLMVADVTSTGDVRGYAQFDAERLSAADTGSAAPVPTLLGTGYIAFTVDQGEHTERYQGIVELSGETLSDSIQHYFRQSEQLDTGIKVAVAFTDVGWRGGALMLQRLPEDQIQQTLGSDVADDWRRAMVLMGTCTDRELLDPNLSANDLLFRLFNEDGVRVWAPTDLNASCRCSRERVATVLASLPRDEIADLKVNGNVEVTCEFCNSTYTFDDAQLDHIYS</sequence>
<accession>A0A512DWM5</accession>
<dbReference type="InterPro" id="IPR016153">
    <property type="entry name" value="Heat_shock_Hsp33_N"/>
</dbReference>
<evidence type="ECO:0000313" key="6">
    <source>
        <dbReference type="EMBL" id="GEO40888.1"/>
    </source>
</evidence>
<evidence type="ECO:0000313" key="7">
    <source>
        <dbReference type="Proteomes" id="UP000321523"/>
    </source>
</evidence>
<dbReference type="GO" id="GO:0042026">
    <property type="term" value="P:protein refolding"/>
    <property type="evidence" value="ECO:0007669"/>
    <property type="project" value="TreeGrafter"/>
</dbReference>
<dbReference type="InterPro" id="IPR000397">
    <property type="entry name" value="Heat_shock_Hsp33"/>
</dbReference>
<dbReference type="EMBL" id="BJYZ01000024">
    <property type="protein sequence ID" value="GEO40888.1"/>
    <property type="molecule type" value="Genomic_DNA"/>
</dbReference>
<gene>
    <name evidence="6" type="ORF">SAE02_50360</name>
</gene>
<dbReference type="PANTHER" id="PTHR30111:SF1">
    <property type="entry name" value="33 KDA CHAPERONIN"/>
    <property type="match status" value="1"/>
</dbReference>
<evidence type="ECO:0000256" key="4">
    <source>
        <dbReference type="ARBA" id="ARBA00023186"/>
    </source>
</evidence>
<dbReference type="CDD" id="cd00498">
    <property type="entry name" value="Hsp33"/>
    <property type="match status" value="1"/>
</dbReference>
<dbReference type="PANTHER" id="PTHR30111">
    <property type="entry name" value="33 KDA CHAPERONIN"/>
    <property type="match status" value="1"/>
</dbReference>
<dbReference type="GO" id="GO:0005737">
    <property type="term" value="C:cytoplasm"/>
    <property type="evidence" value="ECO:0007669"/>
    <property type="project" value="InterPro"/>
</dbReference>
<organism evidence="6 7">
    <name type="scientific">Skermanella aerolata</name>
    <dbReference type="NCBI Taxonomy" id="393310"/>
    <lineage>
        <taxon>Bacteria</taxon>
        <taxon>Pseudomonadati</taxon>
        <taxon>Pseudomonadota</taxon>
        <taxon>Alphaproteobacteria</taxon>
        <taxon>Rhodospirillales</taxon>
        <taxon>Azospirillaceae</taxon>
        <taxon>Skermanella</taxon>
    </lineage>
</organism>
<dbReference type="Gene3D" id="3.55.30.10">
    <property type="entry name" value="Hsp33 domain"/>
    <property type="match status" value="1"/>
</dbReference>
<keyword evidence="2" id="KW-0862">Zinc</keyword>
<keyword evidence="4" id="KW-0143">Chaperone</keyword>
<protein>
    <submittedName>
        <fullName evidence="6">33 kDa chaperonin</fullName>
    </submittedName>
</protein>
<dbReference type="OrthoDB" id="9793753at2"/>
<evidence type="ECO:0000256" key="3">
    <source>
        <dbReference type="ARBA" id="ARBA00023157"/>
    </source>
</evidence>
<dbReference type="InterPro" id="IPR016154">
    <property type="entry name" value="Heat_shock_Hsp33_C"/>
</dbReference>
<name>A0A512DWM5_9PROT</name>
<dbReference type="AlphaFoldDB" id="A0A512DWM5"/>
<dbReference type="SUPFAM" id="SSF64397">
    <property type="entry name" value="Hsp33 domain"/>
    <property type="match status" value="1"/>
</dbReference>
<dbReference type="RefSeq" id="WP_044431826.1">
    <property type="nucleotide sequence ID" value="NZ_BJYZ01000024.1"/>
</dbReference>
<keyword evidence="1" id="KW-0963">Cytoplasm</keyword>
<dbReference type="GO" id="GO:0051082">
    <property type="term" value="F:unfolded protein binding"/>
    <property type="evidence" value="ECO:0007669"/>
    <property type="project" value="InterPro"/>
</dbReference>
<dbReference type="SUPFAM" id="SSF118352">
    <property type="entry name" value="HSP33 redox switch-like"/>
    <property type="match status" value="1"/>
</dbReference>
<evidence type="ECO:0000256" key="2">
    <source>
        <dbReference type="ARBA" id="ARBA00022833"/>
    </source>
</evidence>
<keyword evidence="5" id="KW-0676">Redox-active center</keyword>
<reference evidence="6 7" key="1">
    <citation type="submission" date="2019-07" db="EMBL/GenBank/DDBJ databases">
        <title>Whole genome shotgun sequence of Skermanella aerolata NBRC 106429.</title>
        <authorList>
            <person name="Hosoyama A."/>
            <person name="Uohara A."/>
            <person name="Ohji S."/>
            <person name="Ichikawa N."/>
        </authorList>
    </citation>
    <scope>NUCLEOTIDE SEQUENCE [LARGE SCALE GENOMIC DNA]</scope>
    <source>
        <strain evidence="6 7">NBRC 106429</strain>
    </source>
</reference>